<feature type="domain" description="Glycylpeptide N-tetradecanoyltransferase N-terminal" evidence="10">
    <location>
        <begin position="176"/>
        <end position="333"/>
    </location>
</feature>
<dbReference type="GO" id="GO:0004379">
    <property type="term" value="F:glycylpeptide N-tetradecanoyltransferase activity"/>
    <property type="evidence" value="ECO:0007669"/>
    <property type="project" value="UniProtKB-EC"/>
</dbReference>
<evidence type="ECO:0000259" key="11">
    <source>
        <dbReference type="Pfam" id="PF02799"/>
    </source>
</evidence>
<comment type="catalytic activity">
    <reaction evidence="7">
        <text>N-terminal glycyl-[protein] + tetradecanoyl-CoA = N-tetradecanoylglycyl-[protein] + CoA + H(+)</text>
        <dbReference type="Rhea" id="RHEA:15521"/>
        <dbReference type="Rhea" id="RHEA-COMP:12666"/>
        <dbReference type="Rhea" id="RHEA-COMP:12667"/>
        <dbReference type="ChEBI" id="CHEBI:15378"/>
        <dbReference type="ChEBI" id="CHEBI:57287"/>
        <dbReference type="ChEBI" id="CHEBI:57385"/>
        <dbReference type="ChEBI" id="CHEBI:64723"/>
        <dbReference type="ChEBI" id="CHEBI:133050"/>
        <dbReference type="EC" id="2.3.1.97"/>
    </reaction>
</comment>
<dbReference type="EMBL" id="AYKW01000067">
    <property type="protein sequence ID" value="PIL24207.1"/>
    <property type="molecule type" value="Genomic_DNA"/>
</dbReference>
<evidence type="ECO:0000256" key="1">
    <source>
        <dbReference type="ARBA" id="ARBA00009469"/>
    </source>
</evidence>
<dbReference type="InterPro" id="IPR016181">
    <property type="entry name" value="Acyl_CoA_acyltransferase"/>
</dbReference>
<dbReference type="Proteomes" id="UP000230002">
    <property type="component" value="Unassembled WGS sequence"/>
</dbReference>
<evidence type="ECO:0000256" key="4">
    <source>
        <dbReference type="ARBA" id="ARBA00022240"/>
    </source>
</evidence>
<dbReference type="GO" id="GO:0005737">
    <property type="term" value="C:cytoplasm"/>
    <property type="evidence" value="ECO:0007669"/>
    <property type="project" value="TreeGrafter"/>
</dbReference>
<dbReference type="Pfam" id="PF02799">
    <property type="entry name" value="NMT_C"/>
    <property type="match status" value="1"/>
</dbReference>
<feature type="compositionally biased region" description="Basic residues" evidence="9">
    <location>
        <begin position="70"/>
        <end position="79"/>
    </location>
</feature>
<dbReference type="SUPFAM" id="SSF55729">
    <property type="entry name" value="Acyl-CoA N-acyltransferases (Nat)"/>
    <property type="match status" value="2"/>
</dbReference>
<evidence type="ECO:0000256" key="2">
    <source>
        <dbReference type="ARBA" id="ARBA00011245"/>
    </source>
</evidence>
<feature type="region of interest" description="Disordered" evidence="9">
    <location>
        <begin position="1"/>
        <end position="94"/>
    </location>
</feature>
<evidence type="ECO:0000256" key="5">
    <source>
        <dbReference type="ARBA" id="ARBA00022679"/>
    </source>
</evidence>
<reference evidence="12 13" key="1">
    <citation type="journal article" date="2015" name="Sci. Rep.">
        <title>Chromosome-level genome map provides insights into diverse defense mechanisms in the medicinal fungus Ganoderma sinense.</title>
        <authorList>
            <person name="Zhu Y."/>
            <person name="Xu J."/>
            <person name="Sun C."/>
            <person name="Zhou S."/>
            <person name="Xu H."/>
            <person name="Nelson D.R."/>
            <person name="Qian J."/>
            <person name="Song J."/>
            <person name="Luo H."/>
            <person name="Xiang L."/>
            <person name="Li Y."/>
            <person name="Xu Z."/>
            <person name="Ji A."/>
            <person name="Wang L."/>
            <person name="Lu S."/>
            <person name="Hayward A."/>
            <person name="Sun W."/>
            <person name="Li X."/>
            <person name="Schwartz D.C."/>
            <person name="Wang Y."/>
            <person name="Chen S."/>
        </authorList>
    </citation>
    <scope>NUCLEOTIDE SEQUENCE [LARGE SCALE GENOMIC DNA]</scope>
    <source>
        <strain evidence="12 13">ZZ0214-1</strain>
    </source>
</reference>
<evidence type="ECO:0000256" key="9">
    <source>
        <dbReference type="SAM" id="MobiDB-lite"/>
    </source>
</evidence>
<evidence type="ECO:0000313" key="13">
    <source>
        <dbReference type="Proteomes" id="UP000230002"/>
    </source>
</evidence>
<proteinExistence type="inferred from homology"/>
<dbReference type="STRING" id="1077348.A0A2G8RRR6"/>
<dbReference type="InterPro" id="IPR000903">
    <property type="entry name" value="NMT"/>
</dbReference>
<feature type="compositionally biased region" description="Low complexity" evidence="9">
    <location>
        <begin position="48"/>
        <end position="60"/>
    </location>
</feature>
<dbReference type="FunFam" id="3.40.630.30:FF:000042">
    <property type="entry name" value="Glycylpeptide N-tetradecanoyltransferase"/>
    <property type="match status" value="1"/>
</dbReference>
<organism evidence="12 13">
    <name type="scientific">Ganoderma sinense ZZ0214-1</name>
    <dbReference type="NCBI Taxonomy" id="1077348"/>
    <lineage>
        <taxon>Eukaryota</taxon>
        <taxon>Fungi</taxon>
        <taxon>Dikarya</taxon>
        <taxon>Basidiomycota</taxon>
        <taxon>Agaricomycotina</taxon>
        <taxon>Agaricomycetes</taxon>
        <taxon>Polyporales</taxon>
        <taxon>Polyporaceae</taxon>
        <taxon>Ganoderma</taxon>
    </lineage>
</organism>
<dbReference type="OrthoDB" id="60315at2759"/>
<dbReference type="EC" id="2.3.1.97" evidence="3 7"/>
<evidence type="ECO:0000256" key="6">
    <source>
        <dbReference type="ARBA" id="ARBA00023315"/>
    </source>
</evidence>
<dbReference type="Pfam" id="PF01233">
    <property type="entry name" value="NMT"/>
    <property type="match status" value="1"/>
</dbReference>
<comment type="function">
    <text evidence="7">Adds a myristoyl group to the N-terminal glycine residue of certain cellular proteins.</text>
</comment>
<dbReference type="PANTHER" id="PTHR11377">
    <property type="entry name" value="N-MYRISTOYL TRANSFERASE"/>
    <property type="match status" value="1"/>
</dbReference>
<evidence type="ECO:0000256" key="3">
    <source>
        <dbReference type="ARBA" id="ARBA00012923"/>
    </source>
</evidence>
<protein>
    <recommendedName>
        <fullName evidence="4 7">Glycylpeptide N-tetradecanoyltransferase</fullName>
        <ecNumber evidence="3 7">2.3.1.97</ecNumber>
    </recommendedName>
</protein>
<name>A0A2G8RRR6_9APHY</name>
<dbReference type="AlphaFoldDB" id="A0A2G8RRR6"/>
<sequence length="578" mass="63972">MSEPSTSQLKAKAKVADTEPIEANAHPGEEDHTGSGDDSEPDLDAEEAAGAGVGSSSTSTLMDTPGTAGKNKKKKRSKAAKALSALKSGAAGKDTIPDDVVQIVLDKVKAEGGAEVASADADAVRMALEQMKLREVLQGKAGVGGKNRKETGGHKFWSTQPVPQLGEAPPEADGAIEPSKPREEVRQDPYPLPKEFTWSFLDINQPAELRELYELLSANYVEDDDETFRFQYSAEFLSWALKPPGYFKEWHVGVRVTSSRKLVAFISAVPVRVRVRDSLVTASEVNYLCVHKKLRSKRLAPVLIKEVTRQCNLQGVFQALYTAGVVIPTPVASARYYHRCINIPKLVDVSFTSVPPTMTQARMIRLHKLPDKPRLLEHGLREMEERDVPQVTNLFERYMKRFGMAPVYDEADIAHQFLSGRGEGPRGPDSWKTPREGQVVWTYVVENPKTNKITDYVSFYSLPSTIMRSPRHNLLNAAYLFYYGTELAFEDGAEPSGRLKKRLEELIVDALVIAEHAKFDVMNALTLMDNVSFLQDLRFGQGDGVLNFYLYNWRTAPLAGMQATRESPAGKGVGVVML</sequence>
<evidence type="ECO:0000313" key="12">
    <source>
        <dbReference type="EMBL" id="PIL24207.1"/>
    </source>
</evidence>
<keyword evidence="13" id="KW-1185">Reference proteome</keyword>
<feature type="compositionally biased region" description="Low complexity" evidence="9">
    <location>
        <begin position="80"/>
        <end position="93"/>
    </location>
</feature>
<accession>A0A2G8RRR6</accession>
<comment type="caution">
    <text evidence="12">The sequence shown here is derived from an EMBL/GenBank/DDBJ whole genome shotgun (WGS) entry which is preliminary data.</text>
</comment>
<keyword evidence="6 7" id="KW-0012">Acyltransferase</keyword>
<evidence type="ECO:0000259" key="10">
    <source>
        <dbReference type="Pfam" id="PF01233"/>
    </source>
</evidence>
<dbReference type="InterPro" id="IPR022676">
    <property type="entry name" value="NMT_N"/>
</dbReference>
<evidence type="ECO:0000256" key="8">
    <source>
        <dbReference type="RuleBase" id="RU004178"/>
    </source>
</evidence>
<keyword evidence="5 7" id="KW-0808">Transferase</keyword>
<gene>
    <name evidence="12" type="ORF">GSI_13960</name>
</gene>
<dbReference type="PANTHER" id="PTHR11377:SF5">
    <property type="entry name" value="GLYCYLPEPTIDE N-TETRADECANOYLTRANSFERASE"/>
    <property type="match status" value="1"/>
</dbReference>
<feature type="region of interest" description="Disordered" evidence="9">
    <location>
        <begin position="140"/>
        <end position="188"/>
    </location>
</feature>
<feature type="domain" description="Glycylpeptide N-tetradecanoyltransferase C-terminal" evidence="11">
    <location>
        <begin position="348"/>
        <end position="576"/>
    </location>
</feature>
<comment type="similarity">
    <text evidence="1 8">Belongs to the NMT family.</text>
</comment>
<dbReference type="InterPro" id="IPR022677">
    <property type="entry name" value="NMT_C"/>
</dbReference>
<comment type="subunit">
    <text evidence="2">Monomer.</text>
</comment>
<evidence type="ECO:0000256" key="7">
    <source>
        <dbReference type="RuleBase" id="RU000586"/>
    </source>
</evidence>
<feature type="compositionally biased region" description="Acidic residues" evidence="9">
    <location>
        <begin position="37"/>
        <end position="47"/>
    </location>
</feature>
<dbReference type="Gene3D" id="3.40.630.30">
    <property type="match status" value="2"/>
</dbReference>